<feature type="domain" description="Flagellar basal body rod protein N-terminal" evidence="7">
    <location>
        <begin position="13"/>
        <end position="35"/>
    </location>
</feature>
<dbReference type="NCBIfam" id="TIGR01395">
    <property type="entry name" value="FlgC"/>
    <property type="match status" value="1"/>
</dbReference>
<comment type="subcellular location">
    <subcellularLocation>
        <location evidence="1 6">Bacterial flagellum basal body</location>
    </subcellularLocation>
</comment>
<evidence type="ECO:0000256" key="2">
    <source>
        <dbReference type="ARBA" id="ARBA00009677"/>
    </source>
</evidence>
<keyword evidence="9" id="KW-0282">Flagellum</keyword>
<evidence type="ECO:0000313" key="10">
    <source>
        <dbReference type="Proteomes" id="UP000595362"/>
    </source>
</evidence>
<dbReference type="PANTHER" id="PTHR30435">
    <property type="entry name" value="FLAGELLAR PROTEIN"/>
    <property type="match status" value="1"/>
</dbReference>
<dbReference type="InterPro" id="IPR006299">
    <property type="entry name" value="FlgC"/>
</dbReference>
<keyword evidence="9" id="KW-0966">Cell projection</keyword>
<keyword evidence="9" id="KW-0969">Cilium</keyword>
<dbReference type="EMBL" id="CP066681">
    <property type="protein sequence ID" value="QQG35856.1"/>
    <property type="molecule type" value="Genomic_DNA"/>
</dbReference>
<dbReference type="PANTHER" id="PTHR30435:SF2">
    <property type="entry name" value="FLAGELLAR BASAL-BODY ROD PROTEIN FLGC"/>
    <property type="match status" value="1"/>
</dbReference>
<dbReference type="Pfam" id="PF00460">
    <property type="entry name" value="Flg_bb_rod"/>
    <property type="match status" value="1"/>
</dbReference>
<keyword evidence="4 6" id="KW-0975">Bacterial flagellum</keyword>
<dbReference type="PROSITE" id="PS00588">
    <property type="entry name" value="FLAGELLA_BB_ROD"/>
    <property type="match status" value="1"/>
</dbReference>
<sequence length="138" mass="15483">MSELYNAITLSTHGMKAQSTRIRVISENLANSDTAAAQPGENPYTRKTITFKNVMDRTIGANTVEVSKIADDTKRPYPVKYMPDHPGADENGYVKMPNVSAIVEMMDMREAQRSYEANLGVLDQSRNMVNRTIDLLRQ</sequence>
<gene>
    <name evidence="9" type="primary">flgC</name>
    <name evidence="9" type="ORF">HYS17_10190</name>
</gene>
<comment type="subunit">
    <text evidence="5 6">The basal body constitutes a major portion of the flagellar organelle and consists of four rings (L,P,S, and M) mounted on a central rod. The rod consists of about 26 subunits of FlgG in the distal portion, and FlgB, FlgC and FlgF are thought to build up the proximal portion of the rod with about 6 subunits each.</text>
</comment>
<dbReference type="GO" id="GO:0030694">
    <property type="term" value="C:bacterial-type flagellum basal body, rod"/>
    <property type="evidence" value="ECO:0007669"/>
    <property type="project" value="UniProtKB-UniRule"/>
</dbReference>
<accession>A0A7T5UHD2</accession>
<dbReference type="GO" id="GO:0071978">
    <property type="term" value="P:bacterial-type flagellum-dependent swarming motility"/>
    <property type="evidence" value="ECO:0007669"/>
    <property type="project" value="TreeGrafter"/>
</dbReference>
<evidence type="ECO:0000259" key="7">
    <source>
        <dbReference type="Pfam" id="PF00460"/>
    </source>
</evidence>
<evidence type="ECO:0000256" key="6">
    <source>
        <dbReference type="RuleBase" id="RU362062"/>
    </source>
</evidence>
<dbReference type="AlphaFoldDB" id="A0A7T5UHD2"/>
<evidence type="ECO:0000313" key="9">
    <source>
        <dbReference type="EMBL" id="QQG35856.1"/>
    </source>
</evidence>
<evidence type="ECO:0000259" key="8">
    <source>
        <dbReference type="Pfam" id="PF06429"/>
    </source>
</evidence>
<dbReference type="InterPro" id="IPR019776">
    <property type="entry name" value="Flagellar_basal_body_rod_CS"/>
</dbReference>
<dbReference type="Pfam" id="PF06429">
    <property type="entry name" value="Flg_bbr_C"/>
    <property type="match status" value="1"/>
</dbReference>
<protein>
    <recommendedName>
        <fullName evidence="3 6">Flagellar basal-body rod protein FlgC</fullName>
    </recommendedName>
</protein>
<comment type="similarity">
    <text evidence="2">Belongs to the flagella basal body rod proteins family.</text>
</comment>
<name>A0A7T5UHD2_9BACT</name>
<feature type="domain" description="Flagellar basal-body/hook protein C-terminal" evidence="8">
    <location>
        <begin position="91"/>
        <end position="135"/>
    </location>
</feature>
<evidence type="ECO:0000256" key="5">
    <source>
        <dbReference type="ARBA" id="ARBA00025933"/>
    </source>
</evidence>
<evidence type="ECO:0000256" key="4">
    <source>
        <dbReference type="ARBA" id="ARBA00023143"/>
    </source>
</evidence>
<dbReference type="InterPro" id="IPR001444">
    <property type="entry name" value="Flag_bb_rod_N"/>
</dbReference>
<organism evidence="9 10">
    <name type="scientific">Micavibrio aeruginosavorus</name>
    <dbReference type="NCBI Taxonomy" id="349221"/>
    <lineage>
        <taxon>Bacteria</taxon>
        <taxon>Pseudomonadati</taxon>
        <taxon>Bdellovibrionota</taxon>
        <taxon>Bdellovibrionia</taxon>
        <taxon>Bdellovibrionales</taxon>
        <taxon>Pseudobdellovibrionaceae</taxon>
        <taxon>Micavibrio</taxon>
    </lineage>
</organism>
<evidence type="ECO:0000256" key="3">
    <source>
        <dbReference type="ARBA" id="ARBA00017941"/>
    </source>
</evidence>
<proteinExistence type="inferred from homology"/>
<dbReference type="InterPro" id="IPR010930">
    <property type="entry name" value="Flg_bb/hook_C_dom"/>
</dbReference>
<evidence type="ECO:0000256" key="1">
    <source>
        <dbReference type="ARBA" id="ARBA00004117"/>
    </source>
</evidence>
<dbReference type="Proteomes" id="UP000595362">
    <property type="component" value="Chromosome"/>
</dbReference>
<reference evidence="9 10" key="1">
    <citation type="submission" date="2020-07" db="EMBL/GenBank/DDBJ databases">
        <title>Huge and variable diversity of episymbiotic CPR bacteria and DPANN archaea in groundwater ecosystems.</title>
        <authorList>
            <person name="He C.Y."/>
            <person name="Keren R."/>
            <person name="Whittaker M."/>
            <person name="Farag I.F."/>
            <person name="Doudna J."/>
            <person name="Cate J.H.D."/>
            <person name="Banfield J.F."/>
        </authorList>
    </citation>
    <scope>NUCLEOTIDE SEQUENCE [LARGE SCALE GENOMIC DNA]</scope>
    <source>
        <strain evidence="9">NC_groundwater_70_Ag_B-0.1um_54_66</strain>
    </source>
</reference>